<dbReference type="OrthoDB" id="5984255at2759"/>
<keyword evidence="3" id="KW-1185">Reference proteome</keyword>
<dbReference type="EMBL" id="CAJOBZ010000070">
    <property type="protein sequence ID" value="CAF4947757.1"/>
    <property type="molecule type" value="Genomic_DNA"/>
</dbReference>
<dbReference type="InterPro" id="IPR006578">
    <property type="entry name" value="MADF-dom"/>
</dbReference>
<reference evidence="2" key="1">
    <citation type="submission" date="2021-02" db="EMBL/GenBank/DDBJ databases">
        <authorList>
            <person name="Steward A R."/>
        </authorList>
    </citation>
    <scope>NUCLEOTIDE SEQUENCE</scope>
</reference>
<evidence type="ECO:0000313" key="2">
    <source>
        <dbReference type="EMBL" id="CAF4947757.1"/>
    </source>
</evidence>
<dbReference type="AlphaFoldDB" id="A0A821XUX4"/>
<dbReference type="Proteomes" id="UP000663880">
    <property type="component" value="Unassembled WGS sequence"/>
</dbReference>
<gene>
    <name evidence="2" type="ORF">PMACD_LOCUS15357</name>
</gene>
<evidence type="ECO:0000313" key="3">
    <source>
        <dbReference type="Proteomes" id="UP000663880"/>
    </source>
</evidence>
<name>A0A821XUX4_9NEOP</name>
<organism evidence="2 3">
    <name type="scientific">Pieris macdunnoughi</name>
    <dbReference type="NCBI Taxonomy" id="345717"/>
    <lineage>
        <taxon>Eukaryota</taxon>
        <taxon>Metazoa</taxon>
        <taxon>Ecdysozoa</taxon>
        <taxon>Arthropoda</taxon>
        <taxon>Hexapoda</taxon>
        <taxon>Insecta</taxon>
        <taxon>Pterygota</taxon>
        <taxon>Neoptera</taxon>
        <taxon>Endopterygota</taxon>
        <taxon>Lepidoptera</taxon>
        <taxon>Glossata</taxon>
        <taxon>Ditrysia</taxon>
        <taxon>Papilionoidea</taxon>
        <taxon>Pieridae</taxon>
        <taxon>Pierinae</taxon>
        <taxon>Pieris</taxon>
    </lineage>
</organism>
<sequence>MEDEVLIELVRENTVLYDLSHAKYMDTKYKNNLWNKIGTQMNVDGKSKFTYLQCYCKEERLDFCLCV</sequence>
<accession>A0A821XUX4</accession>
<evidence type="ECO:0000259" key="1">
    <source>
        <dbReference type="Pfam" id="PF10545"/>
    </source>
</evidence>
<protein>
    <recommendedName>
        <fullName evidence="1">MADF domain-containing protein</fullName>
    </recommendedName>
</protein>
<dbReference type="Pfam" id="PF10545">
    <property type="entry name" value="MADF_DNA_bdg"/>
    <property type="match status" value="1"/>
</dbReference>
<comment type="caution">
    <text evidence="2">The sequence shown here is derived from an EMBL/GenBank/DDBJ whole genome shotgun (WGS) entry which is preliminary data.</text>
</comment>
<feature type="domain" description="MADF" evidence="1">
    <location>
        <begin position="6"/>
        <end position="54"/>
    </location>
</feature>
<proteinExistence type="predicted"/>